<dbReference type="Pfam" id="PF01593">
    <property type="entry name" value="Amino_oxidase"/>
    <property type="match status" value="1"/>
</dbReference>
<dbReference type="GO" id="GO:0016491">
    <property type="term" value="F:oxidoreductase activity"/>
    <property type="evidence" value="ECO:0007669"/>
    <property type="project" value="UniProtKB-KW"/>
</dbReference>
<feature type="binding site" evidence="4">
    <location>
        <begin position="33"/>
        <end position="34"/>
    </location>
    <ligand>
        <name>FAD</name>
        <dbReference type="ChEBI" id="CHEBI:57692"/>
    </ligand>
</feature>
<evidence type="ECO:0000256" key="1">
    <source>
        <dbReference type="ARBA" id="ARBA00001974"/>
    </source>
</evidence>
<gene>
    <name evidence="6" type="ORF">E5163_14645</name>
</gene>
<dbReference type="InterPro" id="IPR001613">
    <property type="entry name" value="Flavin_amine_oxidase"/>
</dbReference>
<dbReference type="RefSeq" id="WP_135997273.1">
    <property type="nucleotide sequence ID" value="NZ_CP071057.1"/>
</dbReference>
<dbReference type="Gene3D" id="3.50.50.60">
    <property type="entry name" value="FAD/NAD(P)-binding domain"/>
    <property type="match status" value="1"/>
</dbReference>
<dbReference type="EMBL" id="SRXW01000005">
    <property type="protein sequence ID" value="TGY87668.1"/>
    <property type="molecule type" value="Genomic_DNA"/>
</dbReference>
<evidence type="ECO:0000256" key="2">
    <source>
        <dbReference type="ARBA" id="ARBA00005995"/>
    </source>
</evidence>
<dbReference type="InterPro" id="IPR002937">
    <property type="entry name" value="Amino_oxidase"/>
</dbReference>
<organism evidence="6 7">
    <name type="scientific">Marinicauda algicola</name>
    <dbReference type="NCBI Taxonomy" id="2029849"/>
    <lineage>
        <taxon>Bacteria</taxon>
        <taxon>Pseudomonadati</taxon>
        <taxon>Pseudomonadota</taxon>
        <taxon>Alphaproteobacteria</taxon>
        <taxon>Maricaulales</taxon>
        <taxon>Maricaulaceae</taxon>
        <taxon>Marinicauda</taxon>
    </lineage>
</organism>
<evidence type="ECO:0000313" key="7">
    <source>
        <dbReference type="Proteomes" id="UP000308054"/>
    </source>
</evidence>
<dbReference type="Proteomes" id="UP000308054">
    <property type="component" value="Unassembled WGS sequence"/>
</dbReference>
<evidence type="ECO:0000256" key="4">
    <source>
        <dbReference type="PIRSR" id="PIRSR601613-1"/>
    </source>
</evidence>
<dbReference type="InterPro" id="IPR050703">
    <property type="entry name" value="Flavin_MAO"/>
</dbReference>
<feature type="domain" description="Amine oxidase" evidence="5">
    <location>
        <begin position="14"/>
        <end position="444"/>
    </location>
</feature>
<sequence>MAQSGDVIVIGAGFSGLEAARRLADRFEVTVIEARERVGGRALLHRFPNGDETDLGGQWVGPGQDRLQALIEALGAKTYPLWNEGDHLVAAGKRLKRYRGTIPALPVHVLLDLDRMLKRFETMAAGIDPDAPWKHEKALAWDRMSVAEFMNRTGFTARAKEMFRIGIGAVFCAEPHELSLLHALFYARAGGSLNRLLSVEGGAQQDRVHGGMGGIARAMADGLGERVRLGEPVRSVAWNHEGVRVRTEAGEYAARRAILALPPNQGLAIRFEPALPSTRDALWRRMPAGACIKCVAQYETAFWRDEGLSGQSVGGPGPVSVTFDNTEPGAKSGLLLGFVEGDAARDWSPADPDDRRRAVLKSFAAVFGDRALSPVAYAEQDWTAEEFTRGCYAAFMGPGVWTSLGPELRRPFGPIHVAGTETARSGYGYFEGALEAAERAASEVRIALGGRRQR</sequence>
<dbReference type="SUPFAM" id="SSF54373">
    <property type="entry name" value="FAD-linked reductases, C-terminal domain"/>
    <property type="match status" value="1"/>
</dbReference>
<comment type="similarity">
    <text evidence="2">Belongs to the flavin monoamine oxidase family.</text>
</comment>
<protein>
    <submittedName>
        <fullName evidence="6">Amine oxidase</fullName>
    </submittedName>
</protein>
<feature type="binding site" evidence="4">
    <location>
        <position position="421"/>
    </location>
    <ligand>
        <name>FAD</name>
        <dbReference type="ChEBI" id="CHEBI:57692"/>
    </ligand>
</feature>
<keyword evidence="7" id="KW-1185">Reference proteome</keyword>
<dbReference type="Gene3D" id="3.90.660.10">
    <property type="match status" value="1"/>
</dbReference>
<dbReference type="OrthoDB" id="337830at2"/>
<accession>A0A4S2GXN8</accession>
<dbReference type="PANTHER" id="PTHR43563:SF1">
    <property type="entry name" value="AMINE OXIDASE [FLAVIN-CONTAINING] B"/>
    <property type="match status" value="1"/>
</dbReference>
<keyword evidence="3" id="KW-0560">Oxidoreductase</keyword>
<feature type="binding site" evidence="4">
    <location>
        <position position="15"/>
    </location>
    <ligand>
        <name>FAD</name>
        <dbReference type="ChEBI" id="CHEBI:57692"/>
    </ligand>
</feature>
<evidence type="ECO:0000256" key="3">
    <source>
        <dbReference type="ARBA" id="ARBA00023002"/>
    </source>
</evidence>
<evidence type="ECO:0000313" key="6">
    <source>
        <dbReference type="EMBL" id="TGY87668.1"/>
    </source>
</evidence>
<dbReference type="Gene3D" id="1.10.405.10">
    <property type="entry name" value="Guanine Nucleotide Dissociation Inhibitor, domain 1"/>
    <property type="match status" value="1"/>
</dbReference>
<dbReference type="InterPro" id="IPR036188">
    <property type="entry name" value="FAD/NAD-bd_sf"/>
</dbReference>
<feature type="binding site" evidence="4">
    <location>
        <position position="233"/>
    </location>
    <ligand>
        <name>FAD</name>
        <dbReference type="ChEBI" id="CHEBI:57692"/>
    </ligand>
</feature>
<proteinExistence type="inferred from homology"/>
<dbReference type="AlphaFoldDB" id="A0A4S2GXN8"/>
<feature type="binding site" evidence="4">
    <location>
        <position position="338"/>
    </location>
    <ligand>
        <name>substrate</name>
    </ligand>
</feature>
<name>A0A4S2GXN8_9PROT</name>
<comment type="cofactor">
    <cofactor evidence="1">
        <name>FAD</name>
        <dbReference type="ChEBI" id="CHEBI:57692"/>
    </cofactor>
</comment>
<dbReference type="PANTHER" id="PTHR43563">
    <property type="entry name" value="AMINE OXIDASE"/>
    <property type="match status" value="1"/>
</dbReference>
<reference evidence="6 7" key="1">
    <citation type="journal article" date="2017" name="Int. J. Syst. Evol. Microbiol.">
        <title>Marinicauda algicola sp. nov., isolated from a marine red alga Rhodosorus marinus.</title>
        <authorList>
            <person name="Jeong S.E."/>
            <person name="Jeon S.H."/>
            <person name="Chun B.H."/>
            <person name="Kim D.W."/>
            <person name="Jeon C.O."/>
        </authorList>
    </citation>
    <scope>NUCLEOTIDE SEQUENCE [LARGE SCALE GENOMIC DNA]</scope>
    <source>
        <strain evidence="6 7">JCM 31718</strain>
    </source>
</reference>
<dbReference type="PRINTS" id="PR00757">
    <property type="entry name" value="AMINEOXDASEF"/>
</dbReference>
<comment type="caution">
    <text evidence="6">The sequence shown here is derived from an EMBL/GenBank/DDBJ whole genome shotgun (WGS) entry which is preliminary data.</text>
</comment>
<dbReference type="SUPFAM" id="SSF51905">
    <property type="entry name" value="FAD/NAD(P)-binding domain"/>
    <property type="match status" value="1"/>
</dbReference>
<evidence type="ECO:0000259" key="5">
    <source>
        <dbReference type="Pfam" id="PF01593"/>
    </source>
</evidence>